<dbReference type="InterPro" id="IPR027417">
    <property type="entry name" value="P-loop_NTPase"/>
</dbReference>
<dbReference type="SUPFAM" id="SSF52540">
    <property type="entry name" value="P-loop containing nucleoside triphosphate hydrolases"/>
    <property type="match status" value="1"/>
</dbReference>
<evidence type="ECO:0000313" key="11">
    <source>
        <dbReference type="Proteomes" id="UP001165648"/>
    </source>
</evidence>
<evidence type="ECO:0000256" key="7">
    <source>
        <dbReference type="SAM" id="Phobius"/>
    </source>
</evidence>
<dbReference type="InterPro" id="IPR011527">
    <property type="entry name" value="ABC1_TM_dom"/>
</dbReference>
<dbReference type="PANTHER" id="PTHR24221">
    <property type="entry name" value="ATP-BINDING CASSETTE SUB-FAMILY B"/>
    <property type="match status" value="1"/>
</dbReference>
<dbReference type="Proteomes" id="UP001165648">
    <property type="component" value="Unassembled WGS sequence"/>
</dbReference>
<name>A0ABT3W501_9PROT</name>
<dbReference type="SMART" id="SM00382">
    <property type="entry name" value="AAA"/>
    <property type="match status" value="1"/>
</dbReference>
<feature type="transmembrane region" description="Helical" evidence="7">
    <location>
        <begin position="43"/>
        <end position="61"/>
    </location>
</feature>
<evidence type="ECO:0000256" key="2">
    <source>
        <dbReference type="ARBA" id="ARBA00022692"/>
    </source>
</evidence>
<dbReference type="EMBL" id="JANIDW010000001">
    <property type="protein sequence ID" value="MCX5614136.1"/>
    <property type="molecule type" value="Genomic_DNA"/>
</dbReference>
<dbReference type="SUPFAM" id="SSF90123">
    <property type="entry name" value="ABC transporter transmembrane region"/>
    <property type="match status" value="1"/>
</dbReference>
<protein>
    <submittedName>
        <fullName evidence="10">Thiol reductant ABC exporter subunit CydC</fullName>
    </submittedName>
</protein>
<feature type="transmembrane region" description="Helical" evidence="7">
    <location>
        <begin position="125"/>
        <end position="146"/>
    </location>
</feature>
<feature type="transmembrane region" description="Helical" evidence="7">
    <location>
        <begin position="152"/>
        <end position="172"/>
    </location>
</feature>
<dbReference type="Gene3D" id="1.20.1560.10">
    <property type="entry name" value="ABC transporter type 1, transmembrane domain"/>
    <property type="match status" value="1"/>
</dbReference>
<evidence type="ECO:0000256" key="4">
    <source>
        <dbReference type="ARBA" id="ARBA00022840"/>
    </source>
</evidence>
<feature type="domain" description="ABC transmembrane type-1" evidence="9">
    <location>
        <begin position="18"/>
        <end position="282"/>
    </location>
</feature>
<dbReference type="Pfam" id="PF00005">
    <property type="entry name" value="ABC_tran"/>
    <property type="match status" value="1"/>
</dbReference>
<dbReference type="InterPro" id="IPR003439">
    <property type="entry name" value="ABC_transporter-like_ATP-bd"/>
</dbReference>
<feature type="domain" description="ABC transporter" evidence="8">
    <location>
        <begin position="329"/>
        <end position="545"/>
    </location>
</feature>
<keyword evidence="11" id="KW-1185">Reference proteome</keyword>
<dbReference type="PROSITE" id="PS50893">
    <property type="entry name" value="ABC_TRANSPORTER_2"/>
    <property type="match status" value="1"/>
</dbReference>
<keyword evidence="3" id="KW-0547">Nucleotide-binding</keyword>
<dbReference type="InterPro" id="IPR036640">
    <property type="entry name" value="ABC1_TM_sf"/>
</dbReference>
<gene>
    <name evidence="10" type="primary">cydC</name>
    <name evidence="10" type="ORF">NQF64_02590</name>
</gene>
<evidence type="ECO:0000256" key="1">
    <source>
        <dbReference type="ARBA" id="ARBA00004651"/>
    </source>
</evidence>
<evidence type="ECO:0000259" key="8">
    <source>
        <dbReference type="PROSITE" id="PS50893"/>
    </source>
</evidence>
<dbReference type="PROSITE" id="PS50929">
    <property type="entry name" value="ABC_TM1F"/>
    <property type="match status" value="1"/>
</dbReference>
<dbReference type="InterPro" id="IPR014223">
    <property type="entry name" value="ABC_CydC/D"/>
</dbReference>
<reference evidence="10 11" key="1">
    <citation type="submission" date="2022-07" db="EMBL/GenBank/DDBJ databases">
        <title>Bombella genomes.</title>
        <authorList>
            <person name="Harer L."/>
            <person name="Styblova S."/>
            <person name="Ehrmann M."/>
        </authorList>
    </citation>
    <scope>NUCLEOTIDE SEQUENCE [LARGE SCALE GENOMIC DNA]</scope>
    <source>
        <strain evidence="10 11">TMW 2.2558</strain>
    </source>
</reference>
<dbReference type="InterPro" id="IPR039421">
    <property type="entry name" value="Type_1_exporter"/>
</dbReference>
<dbReference type="NCBIfam" id="TIGR02868">
    <property type="entry name" value="CydC"/>
    <property type="match status" value="1"/>
</dbReference>
<keyword evidence="4" id="KW-0067">ATP-binding</keyword>
<evidence type="ECO:0000259" key="9">
    <source>
        <dbReference type="PROSITE" id="PS50929"/>
    </source>
</evidence>
<evidence type="ECO:0000313" key="10">
    <source>
        <dbReference type="EMBL" id="MCX5614136.1"/>
    </source>
</evidence>
<feature type="transmembrane region" description="Helical" evidence="7">
    <location>
        <begin position="242"/>
        <end position="262"/>
    </location>
</feature>
<comment type="caution">
    <text evidence="10">The sequence shown here is derived from an EMBL/GenBank/DDBJ whole genome shotgun (WGS) entry which is preliminary data.</text>
</comment>
<evidence type="ECO:0000256" key="5">
    <source>
        <dbReference type="ARBA" id="ARBA00022989"/>
    </source>
</evidence>
<dbReference type="InterPro" id="IPR003593">
    <property type="entry name" value="AAA+_ATPase"/>
</dbReference>
<feature type="transmembrane region" description="Helical" evidence="7">
    <location>
        <begin position="15"/>
        <end position="37"/>
    </location>
</feature>
<sequence>MKRFSPLIKVWQARWLRLFIGLILAELSICAAFLLMGQTGSRLGLIATAGAFVTFGLLRWAGSARLILRYGERLATHDATFRVLADIRLWFYRRLARGAAAGLGFRRTGDLLTRLVSDVQSLDSLYLRIIIPLATALLSLPIVIFICLKGSMLLAFSIAIIFCLTAFILPAFMARMSYRWGPVLQQAQSEMNNQALELVSGMKELRIFGQEDAAKARLFAAEEAFYQAQRQQSRAMARTHTLALFLTRLGVICALGGCAGLFFSKEQAVIGITVLFVVMTALDNIVDLPRAGLIAGQVCHAAERIIEATKMPVSQPPEGSRPAPKGYDITAQALSFGWSEGRSTLKNINFTLREGERVALIGPSGAGKSSLAALLLKVVSPQEGCLTLGGADIADIKTEIVRERIAWLSQASHLFDDTIRANLLLGREAPSDEVIWAALEQAQIADFVRSLPDGLESWVGENGSQLSGGQGRRIALARVLLSNAPILILDEPCTGLDIDTERAFLKTLNQLDRSRTILLITHRLTGIEQLDRLWTLQDGLLTSHIP</sequence>
<dbReference type="RefSeq" id="WP_266106364.1">
    <property type="nucleotide sequence ID" value="NZ_JANIDW010000001.1"/>
</dbReference>
<proteinExistence type="predicted"/>
<dbReference type="Pfam" id="PF00664">
    <property type="entry name" value="ABC_membrane"/>
    <property type="match status" value="1"/>
</dbReference>
<keyword evidence="2 7" id="KW-0812">Transmembrane</keyword>
<evidence type="ECO:0000256" key="6">
    <source>
        <dbReference type="ARBA" id="ARBA00023136"/>
    </source>
</evidence>
<accession>A0ABT3W501</accession>
<comment type="subcellular location">
    <subcellularLocation>
        <location evidence="1">Cell membrane</location>
        <topology evidence="1">Multi-pass membrane protein</topology>
    </subcellularLocation>
</comment>
<dbReference type="PANTHER" id="PTHR24221:SF653">
    <property type="entry name" value="TRANSPORT ATP-BINDING PROTEIN CYDC"/>
    <property type="match status" value="1"/>
</dbReference>
<dbReference type="Gene3D" id="3.40.50.300">
    <property type="entry name" value="P-loop containing nucleotide triphosphate hydrolases"/>
    <property type="match status" value="1"/>
</dbReference>
<keyword evidence="6 7" id="KW-0472">Membrane</keyword>
<evidence type="ECO:0000256" key="3">
    <source>
        <dbReference type="ARBA" id="ARBA00022741"/>
    </source>
</evidence>
<organism evidence="10 11">
    <name type="scientific">Bombella saccharophila</name>
    <dbReference type="NCBI Taxonomy" id="2967338"/>
    <lineage>
        <taxon>Bacteria</taxon>
        <taxon>Pseudomonadati</taxon>
        <taxon>Pseudomonadota</taxon>
        <taxon>Alphaproteobacteria</taxon>
        <taxon>Acetobacterales</taxon>
        <taxon>Acetobacteraceae</taxon>
        <taxon>Bombella</taxon>
    </lineage>
</organism>
<keyword evidence="5 7" id="KW-1133">Transmembrane helix</keyword>